<dbReference type="EMBL" id="JASAOK010000012">
    <property type="protein sequence ID" value="KAK6224806.1"/>
    <property type="molecule type" value="Genomic_DNA"/>
</dbReference>
<comment type="caution">
    <text evidence="1">The sequence shown here is derived from an EMBL/GenBank/DDBJ whole genome shotgun (WGS) entry which is preliminary data.</text>
</comment>
<name>A0AAV9TMU4_9PEZI</name>
<sequence length="56" mass="6243">MGLSPSMIVVKGGWACELGYLCFTKSPKSDVSAQDYRFSPARAIISDELRFTKRDI</sequence>
<gene>
    <name evidence="1" type="ORF">QIS74_03133</name>
</gene>
<evidence type="ECO:0000313" key="1">
    <source>
        <dbReference type="EMBL" id="KAK6224806.1"/>
    </source>
</evidence>
<reference evidence="1 2" key="1">
    <citation type="submission" date="2023-04" db="EMBL/GenBank/DDBJ databases">
        <title>Colletotrichum tabacum stain YC1 causing leaf anthracnose on Nicotiana tabacum(L.) cv.</title>
        <authorList>
            <person name="Ji Z."/>
            <person name="Wang M."/>
            <person name="Zhang J."/>
            <person name="Wang N."/>
            <person name="Zhou Z."/>
        </authorList>
    </citation>
    <scope>NUCLEOTIDE SEQUENCE [LARGE SCALE GENOMIC DNA]</scope>
    <source>
        <strain evidence="1 2">YC1</strain>
    </source>
</reference>
<proteinExistence type="predicted"/>
<organism evidence="1 2">
    <name type="scientific">Colletotrichum tabaci</name>
    <dbReference type="NCBI Taxonomy" id="1209068"/>
    <lineage>
        <taxon>Eukaryota</taxon>
        <taxon>Fungi</taxon>
        <taxon>Dikarya</taxon>
        <taxon>Ascomycota</taxon>
        <taxon>Pezizomycotina</taxon>
        <taxon>Sordariomycetes</taxon>
        <taxon>Hypocreomycetidae</taxon>
        <taxon>Glomerellales</taxon>
        <taxon>Glomerellaceae</taxon>
        <taxon>Colletotrichum</taxon>
        <taxon>Colletotrichum destructivum species complex</taxon>
    </lineage>
</organism>
<accession>A0AAV9TMU4</accession>
<dbReference type="Proteomes" id="UP001327957">
    <property type="component" value="Unassembled WGS sequence"/>
</dbReference>
<dbReference type="AlphaFoldDB" id="A0AAV9TMU4"/>
<protein>
    <submittedName>
        <fullName evidence="1">Uncharacterized protein</fullName>
    </submittedName>
</protein>
<evidence type="ECO:0000313" key="2">
    <source>
        <dbReference type="Proteomes" id="UP001327957"/>
    </source>
</evidence>
<keyword evidence="2" id="KW-1185">Reference proteome</keyword>